<dbReference type="InterPro" id="IPR017926">
    <property type="entry name" value="GATASE"/>
</dbReference>
<keyword evidence="1" id="KW-0315">Glutamine amidotransferase</keyword>
<dbReference type="FunFam" id="3.40.50.880:FF:000003">
    <property type="entry name" value="Anthranilate synthase component II"/>
    <property type="match status" value="1"/>
</dbReference>
<dbReference type="EC" id="2.6.1.85" evidence="3"/>
<dbReference type="CDD" id="cd01743">
    <property type="entry name" value="GATase1_Anthranilate_Synthase"/>
    <property type="match status" value="1"/>
</dbReference>
<dbReference type="GO" id="GO:0000162">
    <property type="term" value="P:L-tryptophan biosynthetic process"/>
    <property type="evidence" value="ECO:0007669"/>
    <property type="project" value="TreeGrafter"/>
</dbReference>
<dbReference type="PRINTS" id="PR00097">
    <property type="entry name" value="ANTSNTHASEII"/>
</dbReference>
<dbReference type="NCBIfam" id="TIGR00566">
    <property type="entry name" value="trpG_papA"/>
    <property type="match status" value="1"/>
</dbReference>
<proteinExistence type="predicted"/>
<dbReference type="PRINTS" id="PR00096">
    <property type="entry name" value="GATASE"/>
</dbReference>
<sequence length="196" mass="21232">MILLLDNHDSFVHNLARFFRIAGCETKVVRSDAIDLATCTSLRPTAIVLSPGPKGPQDAGCSVEVIQGIDERMPILGVCLGHQSIAVAFGGKVHQCGPMHGMATQIRHDEQGVFKDCPSPMSVGRYHSLAIDQCYLPDELEVSATTEDGIIMGVRHRTRPVFGVQFHPESVLSDHGMKVIENFVTLTSHVTESAAS</sequence>
<dbReference type="PANTHER" id="PTHR43418">
    <property type="entry name" value="MULTIFUNCTIONAL TRYPTOPHAN BIOSYNTHESIS PROTEIN-RELATED"/>
    <property type="match status" value="1"/>
</dbReference>
<dbReference type="Proteomes" id="UP000319817">
    <property type="component" value="Chromosome"/>
</dbReference>
<dbReference type="PRINTS" id="PR00099">
    <property type="entry name" value="CPSGATASE"/>
</dbReference>
<dbReference type="Pfam" id="PF00117">
    <property type="entry name" value="GATase"/>
    <property type="match status" value="1"/>
</dbReference>
<dbReference type="InterPro" id="IPR050472">
    <property type="entry name" value="Anth_synth/Amidotransfase"/>
</dbReference>
<gene>
    <name evidence="3" type="primary">pabA</name>
    <name evidence="3" type="ORF">K239x_49800</name>
</gene>
<keyword evidence="3" id="KW-0032">Aminotransferase</keyword>
<dbReference type="AlphaFoldDB" id="A0A517P0R2"/>
<organism evidence="3 4">
    <name type="scientific">Stieleria marina</name>
    <dbReference type="NCBI Taxonomy" id="1930275"/>
    <lineage>
        <taxon>Bacteria</taxon>
        <taxon>Pseudomonadati</taxon>
        <taxon>Planctomycetota</taxon>
        <taxon>Planctomycetia</taxon>
        <taxon>Pirellulales</taxon>
        <taxon>Pirellulaceae</taxon>
        <taxon>Stieleria</taxon>
    </lineage>
</organism>
<dbReference type="EMBL" id="CP036526">
    <property type="protein sequence ID" value="QDT12965.1"/>
    <property type="molecule type" value="Genomic_DNA"/>
</dbReference>
<reference evidence="3 4" key="1">
    <citation type="submission" date="2019-02" db="EMBL/GenBank/DDBJ databases">
        <title>Deep-cultivation of Planctomycetes and their phenomic and genomic characterization uncovers novel biology.</title>
        <authorList>
            <person name="Wiegand S."/>
            <person name="Jogler M."/>
            <person name="Boedeker C."/>
            <person name="Pinto D."/>
            <person name="Vollmers J."/>
            <person name="Rivas-Marin E."/>
            <person name="Kohn T."/>
            <person name="Peeters S.H."/>
            <person name="Heuer A."/>
            <person name="Rast P."/>
            <person name="Oberbeckmann S."/>
            <person name="Bunk B."/>
            <person name="Jeske O."/>
            <person name="Meyerdierks A."/>
            <person name="Storesund J.E."/>
            <person name="Kallscheuer N."/>
            <person name="Luecker S."/>
            <person name="Lage O.M."/>
            <person name="Pohl T."/>
            <person name="Merkel B.J."/>
            <person name="Hornburger P."/>
            <person name="Mueller R.-W."/>
            <person name="Bruemmer F."/>
            <person name="Labrenz M."/>
            <person name="Spormann A.M."/>
            <person name="Op den Camp H."/>
            <person name="Overmann J."/>
            <person name="Amann R."/>
            <person name="Jetten M.S.M."/>
            <person name="Mascher T."/>
            <person name="Medema M.H."/>
            <person name="Devos D.P."/>
            <person name="Kaster A.-K."/>
            <person name="Ovreas L."/>
            <person name="Rohde M."/>
            <person name="Galperin M.Y."/>
            <person name="Jogler C."/>
        </authorList>
    </citation>
    <scope>NUCLEOTIDE SEQUENCE [LARGE SCALE GENOMIC DNA]</scope>
    <source>
        <strain evidence="3 4">K23_9</strain>
    </source>
</reference>
<protein>
    <submittedName>
        <fullName evidence="3">Aminodeoxychorismate synthase component 2</fullName>
        <ecNumber evidence="3">2.6.1.85</ecNumber>
    </submittedName>
</protein>
<evidence type="ECO:0000313" key="3">
    <source>
        <dbReference type="EMBL" id="QDT12965.1"/>
    </source>
</evidence>
<dbReference type="GO" id="GO:0005829">
    <property type="term" value="C:cytosol"/>
    <property type="evidence" value="ECO:0007669"/>
    <property type="project" value="TreeGrafter"/>
</dbReference>
<dbReference type="Gene3D" id="3.40.50.880">
    <property type="match status" value="1"/>
</dbReference>
<evidence type="ECO:0000313" key="4">
    <source>
        <dbReference type="Proteomes" id="UP000319817"/>
    </source>
</evidence>
<feature type="domain" description="Glutamine amidotransferase" evidence="2">
    <location>
        <begin position="3"/>
        <end position="184"/>
    </location>
</feature>
<dbReference type="GO" id="GO:0004049">
    <property type="term" value="F:anthranilate synthase activity"/>
    <property type="evidence" value="ECO:0007669"/>
    <property type="project" value="TreeGrafter"/>
</dbReference>
<evidence type="ECO:0000259" key="2">
    <source>
        <dbReference type="Pfam" id="PF00117"/>
    </source>
</evidence>
<keyword evidence="4" id="KW-1185">Reference proteome</keyword>
<name>A0A517P0R2_9BACT</name>
<dbReference type="OrthoDB" id="9804328at2"/>
<dbReference type="SUPFAM" id="SSF52317">
    <property type="entry name" value="Class I glutamine amidotransferase-like"/>
    <property type="match status" value="1"/>
</dbReference>
<accession>A0A517P0R2</accession>
<dbReference type="PROSITE" id="PS51273">
    <property type="entry name" value="GATASE_TYPE_1"/>
    <property type="match status" value="1"/>
</dbReference>
<dbReference type="InterPro" id="IPR029062">
    <property type="entry name" value="Class_I_gatase-like"/>
</dbReference>
<dbReference type="RefSeq" id="WP_145420777.1">
    <property type="nucleotide sequence ID" value="NZ_CP036526.1"/>
</dbReference>
<keyword evidence="3" id="KW-0808">Transferase</keyword>
<dbReference type="PANTHER" id="PTHR43418:SF4">
    <property type="entry name" value="MULTIFUNCTIONAL TRYPTOPHAN BIOSYNTHESIS PROTEIN"/>
    <property type="match status" value="1"/>
</dbReference>
<dbReference type="GO" id="GO:0046820">
    <property type="term" value="F:4-amino-4-deoxychorismate synthase activity"/>
    <property type="evidence" value="ECO:0007669"/>
    <property type="project" value="UniProtKB-EC"/>
</dbReference>
<dbReference type="InterPro" id="IPR006221">
    <property type="entry name" value="TrpG/PapA_dom"/>
</dbReference>
<evidence type="ECO:0000256" key="1">
    <source>
        <dbReference type="ARBA" id="ARBA00022962"/>
    </source>
</evidence>